<evidence type="ECO:0000256" key="1">
    <source>
        <dbReference type="ARBA" id="ARBA00022723"/>
    </source>
</evidence>
<dbReference type="InterPro" id="IPR052360">
    <property type="entry name" value="Transcr_Regulatory_Proteins"/>
</dbReference>
<comment type="caution">
    <text evidence="9">The sequence shown here is derived from an EMBL/GenBank/DDBJ whole genome shotgun (WGS) entry which is preliminary data.</text>
</comment>
<evidence type="ECO:0000256" key="2">
    <source>
        <dbReference type="ARBA" id="ARBA00022833"/>
    </source>
</evidence>
<organism evidence="9 10">
    <name type="scientific">Penicillium atrosanguineum</name>
    <dbReference type="NCBI Taxonomy" id="1132637"/>
    <lineage>
        <taxon>Eukaryota</taxon>
        <taxon>Fungi</taxon>
        <taxon>Dikarya</taxon>
        <taxon>Ascomycota</taxon>
        <taxon>Pezizomycotina</taxon>
        <taxon>Eurotiomycetes</taxon>
        <taxon>Eurotiomycetidae</taxon>
        <taxon>Eurotiales</taxon>
        <taxon>Aspergillaceae</taxon>
        <taxon>Penicillium</taxon>
    </lineage>
</organism>
<evidence type="ECO:0000256" key="6">
    <source>
        <dbReference type="ARBA" id="ARBA00023242"/>
    </source>
</evidence>
<protein>
    <recommendedName>
        <fullName evidence="8">Zn(2)-C6 fungal-type domain-containing protein</fullName>
    </recommendedName>
</protein>
<evidence type="ECO:0000259" key="8">
    <source>
        <dbReference type="PROSITE" id="PS50048"/>
    </source>
</evidence>
<name>A0A9W9UDS8_9EURO</name>
<dbReference type="Gene3D" id="4.10.240.10">
    <property type="entry name" value="Zn(2)-C6 fungal-type DNA-binding domain"/>
    <property type="match status" value="1"/>
</dbReference>
<keyword evidence="4" id="KW-0238">DNA-binding</keyword>
<dbReference type="AlphaFoldDB" id="A0A9W9UDS8"/>
<dbReference type="Proteomes" id="UP001147746">
    <property type="component" value="Unassembled WGS sequence"/>
</dbReference>
<evidence type="ECO:0000313" key="9">
    <source>
        <dbReference type="EMBL" id="KAJ5331699.1"/>
    </source>
</evidence>
<dbReference type="InterPro" id="IPR001138">
    <property type="entry name" value="Zn2Cys6_DnaBD"/>
</dbReference>
<evidence type="ECO:0000256" key="7">
    <source>
        <dbReference type="SAM" id="MobiDB-lite"/>
    </source>
</evidence>
<proteinExistence type="predicted"/>
<evidence type="ECO:0000256" key="3">
    <source>
        <dbReference type="ARBA" id="ARBA00023015"/>
    </source>
</evidence>
<dbReference type="PANTHER" id="PTHR36206:SF14">
    <property type="entry name" value="ZN(2)-C6 FUNGAL-TYPE DOMAIN-CONTAINING PROTEIN-RELATED"/>
    <property type="match status" value="1"/>
</dbReference>
<dbReference type="EMBL" id="JAPZBO010000001">
    <property type="protein sequence ID" value="KAJ5331699.1"/>
    <property type="molecule type" value="Genomic_DNA"/>
</dbReference>
<keyword evidence="3" id="KW-0805">Transcription regulation</keyword>
<dbReference type="GO" id="GO:0003677">
    <property type="term" value="F:DNA binding"/>
    <property type="evidence" value="ECO:0007669"/>
    <property type="project" value="UniProtKB-KW"/>
</dbReference>
<reference evidence="9" key="1">
    <citation type="submission" date="2022-12" db="EMBL/GenBank/DDBJ databases">
        <authorList>
            <person name="Petersen C."/>
        </authorList>
    </citation>
    <scope>NUCLEOTIDE SEQUENCE</scope>
    <source>
        <strain evidence="9">IBT 21472</strain>
    </source>
</reference>
<feature type="domain" description="Zn(2)-C6 fungal-type" evidence="8">
    <location>
        <begin position="21"/>
        <end position="51"/>
    </location>
</feature>
<evidence type="ECO:0000256" key="4">
    <source>
        <dbReference type="ARBA" id="ARBA00023125"/>
    </source>
</evidence>
<dbReference type="CDD" id="cd00067">
    <property type="entry name" value="GAL4"/>
    <property type="match status" value="1"/>
</dbReference>
<dbReference type="PROSITE" id="PS00463">
    <property type="entry name" value="ZN2_CY6_FUNGAL_1"/>
    <property type="match status" value="1"/>
</dbReference>
<keyword evidence="10" id="KW-1185">Reference proteome</keyword>
<dbReference type="Pfam" id="PF00172">
    <property type="entry name" value="Zn_clus"/>
    <property type="match status" value="1"/>
</dbReference>
<dbReference type="GO" id="GO:0008270">
    <property type="term" value="F:zinc ion binding"/>
    <property type="evidence" value="ECO:0007669"/>
    <property type="project" value="InterPro"/>
</dbReference>
<evidence type="ECO:0000313" key="10">
    <source>
        <dbReference type="Proteomes" id="UP001147746"/>
    </source>
</evidence>
<dbReference type="InterPro" id="IPR036864">
    <property type="entry name" value="Zn2-C6_fun-type_DNA-bd_sf"/>
</dbReference>
<dbReference type="PANTHER" id="PTHR36206">
    <property type="entry name" value="ASPERCRYPTIN BIOSYNTHESIS CLUSTER-SPECIFIC TRANSCRIPTION REGULATOR ATNN-RELATED"/>
    <property type="match status" value="1"/>
</dbReference>
<sequence>MGFDHDTQVSRRLGASKSRAGCKTCKIRRVKCDEIKPCCRRCSSTGRHCQYEGARYPAAPSTPSPTGLILSRNLSQSPNSGQRERRAFEYYFQHAAHYLSGGLGVNFWTLVVPQICRSEPAVWDAMIAISALYEYPDQCLDFHFLRKQYDQTQSMNRNSREALNWYSRSMSSVRSQIERGNADPYISLISCVLFICIETIQGRVEEALQLYRQGVQLILDLRVQVALDRVSVSKAALLEHTLIPLFLRLGNVSLTVSGTQPSELYRTTEKKVSSSFSSVDSARAAIVLLSAEAMIFEGESTIYLRSVDGDHAISADMIEKKKSLSGRLSRWLVGYTSLCDRLRTKYAIPTATEPILLAYHASASIVVTGCLTQLQTVYDVHSADFSLIIEQTSLTLNASAGPGGSQPPFTFEMGTGIPLAVTVMKCRDPVLRRKALALLKKAPPVQGFFKCTPVALLAENLMKLEEGYSLDSKKAAQSSLLNISPGSNQFASLAVSQHEVTPNNSPCIPEEARISGYAIFKPRNGLLPGIKEEHITRWGRSSDHLFLQFTRNRFDKASVTWKSYSECVPLG</sequence>
<feature type="region of interest" description="Disordered" evidence="7">
    <location>
        <begin position="57"/>
        <end position="80"/>
    </location>
</feature>
<keyword evidence="1" id="KW-0479">Metal-binding</keyword>
<evidence type="ECO:0000256" key="5">
    <source>
        <dbReference type="ARBA" id="ARBA00023163"/>
    </source>
</evidence>
<dbReference type="SUPFAM" id="SSF57701">
    <property type="entry name" value="Zn2/Cys6 DNA-binding domain"/>
    <property type="match status" value="1"/>
</dbReference>
<dbReference type="SMART" id="SM00066">
    <property type="entry name" value="GAL4"/>
    <property type="match status" value="1"/>
</dbReference>
<dbReference type="PROSITE" id="PS50048">
    <property type="entry name" value="ZN2_CY6_FUNGAL_2"/>
    <property type="match status" value="1"/>
</dbReference>
<reference evidence="9" key="2">
    <citation type="journal article" date="2023" name="IMA Fungus">
        <title>Comparative genomic study of the Penicillium genus elucidates a diverse pangenome and 15 lateral gene transfer events.</title>
        <authorList>
            <person name="Petersen C."/>
            <person name="Sorensen T."/>
            <person name="Nielsen M.R."/>
            <person name="Sondergaard T.E."/>
            <person name="Sorensen J.L."/>
            <person name="Fitzpatrick D.A."/>
            <person name="Frisvad J.C."/>
            <person name="Nielsen K.L."/>
        </authorList>
    </citation>
    <scope>NUCLEOTIDE SEQUENCE</scope>
    <source>
        <strain evidence="9">IBT 21472</strain>
    </source>
</reference>
<dbReference type="GO" id="GO:0000981">
    <property type="term" value="F:DNA-binding transcription factor activity, RNA polymerase II-specific"/>
    <property type="evidence" value="ECO:0007669"/>
    <property type="project" value="InterPro"/>
</dbReference>
<keyword evidence="6" id="KW-0539">Nucleus</keyword>
<keyword evidence="5" id="KW-0804">Transcription</keyword>
<gene>
    <name evidence="9" type="ORF">N7476_001482</name>
</gene>
<accession>A0A9W9UDS8</accession>
<keyword evidence="2" id="KW-0862">Zinc</keyword>